<name>S2KX63_BILW3</name>
<reference evidence="1 2" key="2">
    <citation type="submission" date="2013-04" db="EMBL/GenBank/DDBJ databases">
        <title>The Genome Sequence of Bilophila wadsworthia 3_1_6.</title>
        <authorList>
            <consortium name="The Broad Institute Genomics Platform"/>
            <person name="Earl A."/>
            <person name="Ward D."/>
            <person name="Feldgarden M."/>
            <person name="Gevers D."/>
            <person name="Sibley C."/>
            <person name="Strauss J."/>
            <person name="Allen-Vercoe E."/>
            <person name="Walker B."/>
            <person name="Young S."/>
            <person name="Zeng Q."/>
            <person name="Gargeya S."/>
            <person name="Fitzgerald M."/>
            <person name="Haas B."/>
            <person name="Abouelleil A."/>
            <person name="Allen A.W."/>
            <person name="Alvarado L."/>
            <person name="Arachchi H.M."/>
            <person name="Berlin A.M."/>
            <person name="Chapman S.B."/>
            <person name="Gainer-Dewar J."/>
            <person name="Goldberg J."/>
            <person name="Griggs A."/>
            <person name="Gujja S."/>
            <person name="Hansen M."/>
            <person name="Howarth C."/>
            <person name="Imamovic A."/>
            <person name="Ireland A."/>
            <person name="Larimer J."/>
            <person name="McCowan C."/>
            <person name="Murphy C."/>
            <person name="Pearson M."/>
            <person name="Poon T.W."/>
            <person name="Priest M."/>
            <person name="Roberts A."/>
            <person name="Saif S."/>
            <person name="Shea T."/>
            <person name="Sisk P."/>
            <person name="Sykes S."/>
            <person name="Wortman J."/>
            <person name="Nusbaum C."/>
            <person name="Birren B."/>
        </authorList>
    </citation>
    <scope>NUCLEOTIDE SEQUENCE [LARGE SCALE GENOMIC DNA]</scope>
    <source>
        <strain evidence="1 2">3_1_6</strain>
    </source>
</reference>
<dbReference type="Proteomes" id="UP000006034">
    <property type="component" value="Unassembled WGS sequence"/>
</dbReference>
<gene>
    <name evidence="1" type="ORF">HMPREF0179_05165</name>
</gene>
<sequence>MEKQGYVIRLEPDGGTLKNKIQKLQKNFWQNEPVTDVRVSQASRRIREPFFVDLCFTQPKYYNELVSDNDNIESGYTSRMIMYSPSSLRLSEQYSRYHNSDAYNLFERALNTIFDNSETYLESVEREHIIYTLSDTASEYYKNFKADMAQEAEVSRVPEWCRRAAQQSLKLAAIFRLAEYPDNDPNNIISNTEMDSAIAVILQVYEHVKRSVISFNDEKTHQCILRIAKMCCEDLGSEFTAKDVAQSLKTSYSSSIVHDALNYLEYKNFIYEKRTNRVPRRGRPQSKIYVNNIY</sequence>
<accession>S2KX63</accession>
<evidence type="ECO:0000313" key="1">
    <source>
        <dbReference type="EMBL" id="EPC05881.1"/>
    </source>
</evidence>
<protein>
    <submittedName>
        <fullName evidence="1">Uncharacterized protein</fullName>
    </submittedName>
</protein>
<dbReference type="Pfam" id="PF13148">
    <property type="entry name" value="DUF3987"/>
    <property type="match status" value="1"/>
</dbReference>
<evidence type="ECO:0000313" key="2">
    <source>
        <dbReference type="Proteomes" id="UP000006034"/>
    </source>
</evidence>
<dbReference type="AlphaFoldDB" id="S2KX63"/>
<dbReference type="HOGENOM" id="CLU_945491_0_0_7"/>
<dbReference type="InterPro" id="IPR025048">
    <property type="entry name" value="DUF3987"/>
</dbReference>
<proteinExistence type="predicted"/>
<keyword evidence="2" id="KW-1185">Reference proteome</keyword>
<comment type="caution">
    <text evidence="1">The sequence shown here is derived from an EMBL/GenBank/DDBJ whole genome shotgun (WGS) entry which is preliminary data.</text>
</comment>
<reference evidence="1 2" key="1">
    <citation type="submission" date="2010-10" db="EMBL/GenBank/DDBJ databases">
        <authorList>
            <consortium name="The Broad Institute Genome Sequencing Platform"/>
            <person name="Ward D."/>
            <person name="Earl A."/>
            <person name="Feldgarden M."/>
            <person name="Young S.K."/>
            <person name="Gargeya S."/>
            <person name="Zeng Q."/>
            <person name="Alvarado L."/>
            <person name="Berlin A."/>
            <person name="Bochicchio J."/>
            <person name="Chapman S.B."/>
            <person name="Chen Z."/>
            <person name="Freedman E."/>
            <person name="Gellesch M."/>
            <person name="Goldberg J."/>
            <person name="Griggs A."/>
            <person name="Gujja S."/>
            <person name="Heilman E."/>
            <person name="Heiman D."/>
            <person name="Howarth C."/>
            <person name="Mehta T."/>
            <person name="Neiman D."/>
            <person name="Pearson M."/>
            <person name="Roberts A."/>
            <person name="Saif S."/>
            <person name="Shea T."/>
            <person name="Shenoy N."/>
            <person name="Sisk P."/>
            <person name="Stolte C."/>
            <person name="Sykes S."/>
            <person name="White J."/>
            <person name="Yandava C."/>
            <person name="Allen-Vercoe E."/>
            <person name="Sibley C."/>
            <person name="Ambrose C.E."/>
            <person name="Strauss J."/>
            <person name="Daigneault M."/>
            <person name="Haas B."/>
            <person name="Nusbaum C."/>
            <person name="Birren B."/>
        </authorList>
    </citation>
    <scope>NUCLEOTIDE SEQUENCE [LARGE SCALE GENOMIC DNA]</scope>
    <source>
        <strain evidence="1 2">3_1_6</strain>
    </source>
</reference>
<organism evidence="1 2">
    <name type="scientific">Bilophila wadsworthia (strain 3_1_6)</name>
    <dbReference type="NCBI Taxonomy" id="563192"/>
    <lineage>
        <taxon>Bacteria</taxon>
        <taxon>Pseudomonadati</taxon>
        <taxon>Thermodesulfobacteriota</taxon>
        <taxon>Desulfovibrionia</taxon>
        <taxon>Desulfovibrionales</taxon>
        <taxon>Desulfovibrionaceae</taxon>
        <taxon>Bilophila</taxon>
    </lineage>
</organism>
<dbReference type="EMBL" id="ADCP02000001">
    <property type="protein sequence ID" value="EPC05881.1"/>
    <property type="molecule type" value="Genomic_DNA"/>
</dbReference>